<dbReference type="GO" id="GO:0003918">
    <property type="term" value="F:DNA topoisomerase type II (double strand cut, ATP-hydrolyzing) activity"/>
    <property type="evidence" value="ECO:0007669"/>
    <property type="project" value="UniProtKB-EC"/>
</dbReference>
<feature type="domain" description="HTH arsR-type" evidence="9">
    <location>
        <begin position="77"/>
        <end position="154"/>
    </location>
</feature>
<keyword evidence="6" id="KW-0799">Topoisomerase</keyword>
<evidence type="ECO:0000256" key="1">
    <source>
        <dbReference type="ARBA" id="ARBA00000185"/>
    </source>
</evidence>
<dbReference type="RefSeq" id="WP_148949584.1">
    <property type="nucleotide sequence ID" value="NZ_VTES01000002.1"/>
</dbReference>
<comment type="catalytic activity">
    <reaction evidence="1">
        <text>ATP-dependent breakage, passage and rejoining of double-stranded DNA.</text>
        <dbReference type="EC" id="5.6.2.2"/>
    </reaction>
</comment>
<proteinExistence type="inferred from homology"/>
<dbReference type="InterPro" id="IPR036388">
    <property type="entry name" value="WH-like_DNA-bd_sf"/>
</dbReference>
<dbReference type="GO" id="GO:0003700">
    <property type="term" value="F:DNA-binding transcription factor activity"/>
    <property type="evidence" value="ECO:0007669"/>
    <property type="project" value="InterPro"/>
</dbReference>
<dbReference type="AlphaFoldDB" id="A0A5D4SQ43"/>
<evidence type="ECO:0000256" key="5">
    <source>
        <dbReference type="ARBA" id="ARBA00022840"/>
    </source>
</evidence>
<dbReference type="InterPro" id="IPR036890">
    <property type="entry name" value="HATPase_C_sf"/>
</dbReference>
<dbReference type="SMART" id="SM00418">
    <property type="entry name" value="HTH_ARSR"/>
    <property type="match status" value="1"/>
</dbReference>
<dbReference type="SUPFAM" id="SSF55874">
    <property type="entry name" value="ATPase domain of HSP90 chaperone/DNA topoisomerase II/histidine kinase"/>
    <property type="match status" value="1"/>
</dbReference>
<dbReference type="GO" id="GO:0003677">
    <property type="term" value="F:DNA binding"/>
    <property type="evidence" value="ECO:0007669"/>
    <property type="project" value="UniProtKB-KW"/>
</dbReference>
<dbReference type="GO" id="GO:0005524">
    <property type="term" value="F:ATP binding"/>
    <property type="evidence" value="ECO:0007669"/>
    <property type="project" value="UniProtKB-KW"/>
</dbReference>
<organism evidence="10 11">
    <name type="scientific">Bacillus infantis</name>
    <dbReference type="NCBI Taxonomy" id="324767"/>
    <lineage>
        <taxon>Bacteria</taxon>
        <taxon>Bacillati</taxon>
        <taxon>Bacillota</taxon>
        <taxon>Bacilli</taxon>
        <taxon>Bacillales</taxon>
        <taxon>Bacillaceae</taxon>
        <taxon>Bacillus</taxon>
    </lineage>
</organism>
<name>A0A5D4SQ43_9BACI</name>
<reference evidence="10 11" key="1">
    <citation type="submission" date="2019-08" db="EMBL/GenBank/DDBJ databases">
        <title>Bacillus genomes from the desert of Cuatro Cienegas, Coahuila.</title>
        <authorList>
            <person name="Olmedo-Alvarez G."/>
        </authorList>
    </citation>
    <scope>NUCLEOTIDE SEQUENCE [LARGE SCALE GENOMIC DNA]</scope>
    <source>
        <strain evidence="10 11">CH37_1T</strain>
    </source>
</reference>
<evidence type="ECO:0000256" key="6">
    <source>
        <dbReference type="ARBA" id="ARBA00023029"/>
    </source>
</evidence>
<evidence type="ECO:0000256" key="2">
    <source>
        <dbReference type="ARBA" id="ARBA00010708"/>
    </source>
</evidence>
<dbReference type="Proteomes" id="UP000323732">
    <property type="component" value="Unassembled WGS sequence"/>
</dbReference>
<dbReference type="Gene3D" id="3.30.565.10">
    <property type="entry name" value="Histidine kinase-like ATPase, C-terminal domain"/>
    <property type="match status" value="1"/>
</dbReference>
<dbReference type="EMBL" id="VTES01000002">
    <property type="protein sequence ID" value="TYS65445.1"/>
    <property type="molecule type" value="Genomic_DNA"/>
</dbReference>
<evidence type="ECO:0000259" key="9">
    <source>
        <dbReference type="SMART" id="SM00418"/>
    </source>
</evidence>
<evidence type="ECO:0000313" key="10">
    <source>
        <dbReference type="EMBL" id="TYS65445.1"/>
    </source>
</evidence>
<evidence type="ECO:0000313" key="11">
    <source>
        <dbReference type="Proteomes" id="UP000323732"/>
    </source>
</evidence>
<dbReference type="PANTHER" id="PTHR45866">
    <property type="entry name" value="DNA GYRASE/TOPOISOMERASE SUBUNIT B"/>
    <property type="match status" value="1"/>
</dbReference>
<dbReference type="InterPro" id="IPR001845">
    <property type="entry name" value="HTH_ArsR_DNA-bd_dom"/>
</dbReference>
<comment type="similarity">
    <text evidence="2">Belongs to the type II topoisomerase GyrB family.</text>
</comment>
<dbReference type="SUPFAM" id="SSF46785">
    <property type="entry name" value="Winged helix' DNA-binding domain"/>
    <property type="match status" value="1"/>
</dbReference>
<dbReference type="Pfam" id="PF01022">
    <property type="entry name" value="HTH_5"/>
    <property type="match status" value="1"/>
</dbReference>
<dbReference type="Gene3D" id="1.10.10.10">
    <property type="entry name" value="Winged helix-like DNA-binding domain superfamily/Winged helix DNA-binding domain"/>
    <property type="match status" value="1"/>
</dbReference>
<protein>
    <recommendedName>
        <fullName evidence="3">DNA topoisomerase (ATP-hydrolyzing)</fullName>
        <ecNumber evidence="3">5.6.2.2</ecNumber>
    </recommendedName>
</protein>
<dbReference type="PANTHER" id="PTHR45866:SF1">
    <property type="entry name" value="DNA GYRASE SUBUNIT B, MITOCHONDRIAL"/>
    <property type="match status" value="1"/>
</dbReference>
<dbReference type="InterPro" id="IPR011991">
    <property type="entry name" value="ArsR-like_HTH"/>
</dbReference>
<keyword evidence="8" id="KW-0413">Isomerase</keyword>
<dbReference type="EC" id="5.6.2.2" evidence="3"/>
<keyword evidence="5" id="KW-0067">ATP-binding</keyword>
<evidence type="ECO:0000256" key="8">
    <source>
        <dbReference type="ARBA" id="ARBA00023235"/>
    </source>
</evidence>
<accession>A0A5D4SQ43</accession>
<evidence type="ECO:0000256" key="4">
    <source>
        <dbReference type="ARBA" id="ARBA00022741"/>
    </source>
</evidence>
<evidence type="ECO:0000256" key="3">
    <source>
        <dbReference type="ARBA" id="ARBA00012895"/>
    </source>
</evidence>
<comment type="caution">
    <text evidence="10">The sequence shown here is derived from an EMBL/GenBank/DDBJ whole genome shotgun (WGS) entry which is preliminary data.</text>
</comment>
<keyword evidence="4" id="KW-0547">Nucleotide-binding</keyword>
<dbReference type="InterPro" id="IPR036390">
    <property type="entry name" value="WH_DNA-bd_sf"/>
</dbReference>
<keyword evidence="7" id="KW-0238">DNA-binding</keyword>
<gene>
    <name evidence="10" type="ORF">FZD47_08985</name>
</gene>
<sequence>MPFKEELNHIKQQLEILIKKADSIDAVSLIQESEEESLFTSISYRGTITTDEGRRKWRPASKTLGEVLAPDSGSLANILSSLGHKQRIEIIKSLLQEPKNAAELVKELGMGTTGQLYHHMKPLLHAGIIEQKERGGSYSIAGDKILPILLQLAGAAEMFESSRYLALEALREEPEKMDMKTEGDFDANILLFSLIHHAVQEYEAGYASRINIYLHSDGSATVSDDGRGIPVSLLEGTSMSRLQDVLTDVEKNYLEDSSNEKAGIPVAAINAFSEKLTVLIKKDTMIYRQEYQYGKAFTRVVPIGETNETGTSITFLPDKKVYKSGFDAAKLEEKINELQGLHPDLLLSLQ</sequence>
<evidence type="ECO:0000256" key="7">
    <source>
        <dbReference type="ARBA" id="ARBA00023125"/>
    </source>
</evidence>
<dbReference type="CDD" id="cd00090">
    <property type="entry name" value="HTH_ARSR"/>
    <property type="match status" value="1"/>
</dbReference>